<reference evidence="1 2" key="1">
    <citation type="journal article" date="2020" name="Microorganisms">
        <title>Osmotic Adaptation and Compatible Solute Biosynthesis of Phototrophic Bacteria as Revealed from Genome Analyses.</title>
        <authorList>
            <person name="Imhoff J.F."/>
            <person name="Rahn T."/>
            <person name="Kunzel S."/>
            <person name="Keller A."/>
            <person name="Neulinger S.C."/>
        </authorList>
    </citation>
    <scope>NUCLEOTIDE SEQUENCE [LARGE SCALE GENOMIC DNA]</scope>
    <source>
        <strain evidence="1 2">DSM 6210</strain>
    </source>
</reference>
<dbReference type="Proteomes" id="UP000748752">
    <property type="component" value="Unassembled WGS sequence"/>
</dbReference>
<evidence type="ECO:0000313" key="2">
    <source>
        <dbReference type="Proteomes" id="UP000748752"/>
    </source>
</evidence>
<keyword evidence="2" id="KW-1185">Reference proteome</keyword>
<dbReference type="EMBL" id="NRRV01000046">
    <property type="protein sequence ID" value="MBK1632386.1"/>
    <property type="molecule type" value="Genomic_DNA"/>
</dbReference>
<sequence length="174" mass="18243">MLLLLAGAVTTTASANDIVMHPAGCQAPFLSQAGPMRWHEHYLMNPASNISTFVICPLTFDDDVVTFTAGSTSFIDIDGAIQNGAASQSPVCFFAAAASNNLNLDPYITTAGGDRTFIQPLGTSLTFPLWESGGTVSHDAIIAATGAPNPADWNVALFCQLPPGYALSTLHLQQ</sequence>
<proteinExistence type="predicted"/>
<evidence type="ECO:0000313" key="1">
    <source>
        <dbReference type="EMBL" id="MBK1632386.1"/>
    </source>
</evidence>
<protein>
    <submittedName>
        <fullName evidence="1">Uncharacterized protein</fullName>
    </submittedName>
</protein>
<name>A0ABS1CKC0_9GAMM</name>
<organism evidence="1 2">
    <name type="scientific">Thiohalocapsa halophila</name>
    <dbReference type="NCBI Taxonomy" id="69359"/>
    <lineage>
        <taxon>Bacteria</taxon>
        <taxon>Pseudomonadati</taxon>
        <taxon>Pseudomonadota</taxon>
        <taxon>Gammaproteobacteria</taxon>
        <taxon>Chromatiales</taxon>
        <taxon>Chromatiaceae</taxon>
        <taxon>Thiohalocapsa</taxon>
    </lineage>
</organism>
<comment type="caution">
    <text evidence="1">The sequence shown here is derived from an EMBL/GenBank/DDBJ whole genome shotgun (WGS) entry which is preliminary data.</text>
</comment>
<gene>
    <name evidence="1" type="ORF">CKO31_16905</name>
</gene>
<accession>A0ABS1CKC0</accession>